<accession>A0ABS1VKI4</accession>
<evidence type="ECO:0000313" key="3">
    <source>
        <dbReference type="EMBL" id="MBL7253996.1"/>
    </source>
</evidence>
<organism evidence="3 4">
    <name type="scientific">Paractinoplanes lichenicola</name>
    <dbReference type="NCBI Taxonomy" id="2802976"/>
    <lineage>
        <taxon>Bacteria</taxon>
        <taxon>Bacillati</taxon>
        <taxon>Actinomycetota</taxon>
        <taxon>Actinomycetes</taxon>
        <taxon>Micromonosporales</taxon>
        <taxon>Micromonosporaceae</taxon>
        <taxon>Paractinoplanes</taxon>
    </lineage>
</organism>
<protein>
    <recommendedName>
        <fullName evidence="5">Lipoprotein</fullName>
    </recommendedName>
</protein>
<name>A0ABS1VKI4_9ACTN</name>
<dbReference type="RefSeq" id="WP_202990346.1">
    <property type="nucleotide sequence ID" value="NZ_JAENHO010000002.1"/>
</dbReference>
<dbReference type="Proteomes" id="UP000598996">
    <property type="component" value="Unassembled WGS sequence"/>
</dbReference>
<evidence type="ECO:0000256" key="2">
    <source>
        <dbReference type="SAM" id="SignalP"/>
    </source>
</evidence>
<feature type="chain" id="PRO_5045322912" description="Lipoprotein" evidence="2">
    <location>
        <begin position="24"/>
        <end position="171"/>
    </location>
</feature>
<feature type="signal peptide" evidence="2">
    <location>
        <begin position="1"/>
        <end position="23"/>
    </location>
</feature>
<comment type="caution">
    <text evidence="3">The sequence shown here is derived from an EMBL/GenBank/DDBJ whole genome shotgun (WGS) entry which is preliminary data.</text>
</comment>
<feature type="region of interest" description="Disordered" evidence="1">
    <location>
        <begin position="28"/>
        <end position="60"/>
    </location>
</feature>
<dbReference type="PROSITE" id="PS51257">
    <property type="entry name" value="PROKAR_LIPOPROTEIN"/>
    <property type="match status" value="1"/>
</dbReference>
<sequence length="171" mass="16751">MLRFRTVLTALVGASMMSLAACAGDDATEASSTTPATTATSAAPAATTEAAAPAAGDAPDDKTICTAAGKADKAMKAELISQMQKTQGELDGAGYQKILVSLADQLTTAAGSSESEVGKAVKTFATLATEAGANAAKAGANPEAALDAPGFEKSGTDLTAACKAAGVTVNY</sequence>
<evidence type="ECO:0000256" key="1">
    <source>
        <dbReference type="SAM" id="MobiDB-lite"/>
    </source>
</evidence>
<evidence type="ECO:0008006" key="5">
    <source>
        <dbReference type="Google" id="ProtNLM"/>
    </source>
</evidence>
<keyword evidence="4" id="KW-1185">Reference proteome</keyword>
<feature type="compositionally biased region" description="Low complexity" evidence="1">
    <location>
        <begin position="29"/>
        <end position="55"/>
    </location>
</feature>
<dbReference type="EMBL" id="JAENHO010000002">
    <property type="protein sequence ID" value="MBL7253996.1"/>
    <property type="molecule type" value="Genomic_DNA"/>
</dbReference>
<gene>
    <name evidence="3" type="ORF">JKJ07_06700</name>
</gene>
<keyword evidence="2" id="KW-0732">Signal</keyword>
<evidence type="ECO:0000313" key="4">
    <source>
        <dbReference type="Proteomes" id="UP000598996"/>
    </source>
</evidence>
<reference evidence="3 4" key="1">
    <citation type="submission" date="2021-01" db="EMBL/GenBank/DDBJ databases">
        <title>Actinoplanes sp. nov. LDG1-01 isolated from lichen.</title>
        <authorList>
            <person name="Saeng-In P."/>
            <person name="Phongsopitanun W."/>
            <person name="Kanchanasin P."/>
            <person name="Yuki M."/>
            <person name="Kudo T."/>
            <person name="Ohkuma M."/>
            <person name="Tanasupawat S."/>
        </authorList>
    </citation>
    <scope>NUCLEOTIDE SEQUENCE [LARGE SCALE GENOMIC DNA]</scope>
    <source>
        <strain evidence="3 4">LDG1-01</strain>
    </source>
</reference>
<proteinExistence type="predicted"/>